<reference evidence="1 2" key="1">
    <citation type="journal article" date="2022" name="bioRxiv">
        <title>The genome of the oomycete Peronosclerospora sorghi, a cosmopolitan pathogen of maize and sorghum, is inflated with dispersed pseudogenes.</title>
        <authorList>
            <person name="Fletcher K."/>
            <person name="Martin F."/>
            <person name="Isakeit T."/>
            <person name="Cavanaugh K."/>
            <person name="Magill C."/>
            <person name="Michelmore R."/>
        </authorList>
    </citation>
    <scope>NUCLEOTIDE SEQUENCE [LARGE SCALE GENOMIC DNA]</scope>
    <source>
        <strain evidence="1">P6</strain>
    </source>
</reference>
<sequence length="78" mass="9148">MLGGEQELLSRQVREEMDALKKQYVDDLARNVSEQRTDLLYQLKLTFARESKAIEEQYVQRFSAVKEAKQQILTGEQK</sequence>
<comment type="caution">
    <text evidence="1">The sequence shown here is derived from an EMBL/GenBank/DDBJ whole genome shotgun (WGS) entry which is preliminary data.</text>
</comment>
<evidence type="ECO:0000313" key="1">
    <source>
        <dbReference type="EMBL" id="KAI9911555.1"/>
    </source>
</evidence>
<keyword evidence="2" id="KW-1185">Reference proteome</keyword>
<name>A0ACC0W056_9STRA</name>
<dbReference type="EMBL" id="CM047584">
    <property type="protein sequence ID" value="KAI9911555.1"/>
    <property type="molecule type" value="Genomic_DNA"/>
</dbReference>
<organism evidence="1 2">
    <name type="scientific">Peronosclerospora sorghi</name>
    <dbReference type="NCBI Taxonomy" id="230839"/>
    <lineage>
        <taxon>Eukaryota</taxon>
        <taxon>Sar</taxon>
        <taxon>Stramenopiles</taxon>
        <taxon>Oomycota</taxon>
        <taxon>Peronosporomycetes</taxon>
        <taxon>Peronosporales</taxon>
        <taxon>Peronosporaceae</taxon>
        <taxon>Peronosclerospora</taxon>
    </lineage>
</organism>
<gene>
    <name evidence="1" type="ORF">PsorP6_009873</name>
</gene>
<dbReference type="Proteomes" id="UP001163321">
    <property type="component" value="Chromosome 5"/>
</dbReference>
<evidence type="ECO:0000313" key="2">
    <source>
        <dbReference type="Proteomes" id="UP001163321"/>
    </source>
</evidence>
<proteinExistence type="predicted"/>
<accession>A0ACC0W056</accession>
<protein>
    <submittedName>
        <fullName evidence="1">Uncharacterized protein</fullName>
    </submittedName>
</protein>